<dbReference type="InterPro" id="IPR039246">
    <property type="entry name" value="Flagellar_FlgA"/>
</dbReference>
<accession>A0ABZ3IRR6</accession>
<dbReference type="PANTHER" id="PTHR36307">
    <property type="entry name" value="FLAGELLA BASAL BODY P-RING FORMATION PROTEIN FLGA"/>
    <property type="match status" value="1"/>
</dbReference>
<keyword evidence="6" id="KW-1185">Reference proteome</keyword>
<gene>
    <name evidence="5" type="ORF">SPSIL_043530</name>
</gene>
<dbReference type="SMART" id="SM00858">
    <property type="entry name" value="SAF"/>
    <property type="match status" value="1"/>
</dbReference>
<proteinExistence type="predicted"/>
<evidence type="ECO:0000256" key="3">
    <source>
        <dbReference type="ARBA" id="ARBA00022764"/>
    </source>
</evidence>
<sequence length="314" mass="33965">MVILCVAGIFFTGQSVRAQELTVGIPKEATITGQYFTLGDIASINGDDTERIDSLRQIRLGHTPQPGQSYVLAGDILMARVRAAHVDLTGITWQMPKQLKVTALAQSISGQQLVKQAKQYLKASATGEVMITSAGQPQDILVPPGEIVFNMALPYGIRYNAPTSISVGVQVAGRPFTTAILRFDIKKYQQVAIASRALNANEPITADNIIFERRDIGRLVPGYFTELDKILGLPVKRQLAPGIVITENMLGQTVLIRRGQPVTVTAKNGSIEVMVSGIALQDGSKGEFIRVKNINSQKVISGQVIDDTTVRANI</sequence>
<evidence type="ECO:0000256" key="1">
    <source>
        <dbReference type="ARBA" id="ARBA00004418"/>
    </source>
</evidence>
<dbReference type="NCBIfam" id="TIGR03170">
    <property type="entry name" value="flgA_cterm"/>
    <property type="match status" value="1"/>
</dbReference>
<dbReference type="Gene3D" id="3.90.1210.10">
    <property type="entry name" value="Antifreeze-like/N-acetylneuraminic acid synthase C-terminal domain"/>
    <property type="match status" value="1"/>
</dbReference>
<name>A0ABZ3IRR6_9FIRM</name>
<reference evidence="5" key="1">
    <citation type="submission" date="2024-05" db="EMBL/GenBank/DDBJ databases">
        <title>Isolation and characterization of Sporomusa carbonis sp. nov., a carboxydotrophic hydrogenogen in the genus of Sporomusa isolated from a charcoal burning pile.</title>
        <authorList>
            <person name="Boeer T."/>
            <person name="Rosenbaum F."/>
            <person name="Eysell L."/>
            <person name="Mueller V."/>
            <person name="Daniel R."/>
            <person name="Poehlein A."/>
        </authorList>
    </citation>
    <scope>NUCLEOTIDE SEQUENCE [LARGE SCALE GENOMIC DNA]</scope>
    <source>
        <strain evidence="5">DSM 10669</strain>
    </source>
</reference>
<organism evidence="5 6">
    <name type="scientific">Sporomusa silvacetica DSM 10669</name>
    <dbReference type="NCBI Taxonomy" id="1123289"/>
    <lineage>
        <taxon>Bacteria</taxon>
        <taxon>Bacillati</taxon>
        <taxon>Bacillota</taxon>
        <taxon>Negativicutes</taxon>
        <taxon>Selenomonadales</taxon>
        <taxon>Sporomusaceae</taxon>
        <taxon>Sporomusa</taxon>
    </lineage>
</organism>
<evidence type="ECO:0000256" key="2">
    <source>
        <dbReference type="ARBA" id="ARBA00022729"/>
    </source>
</evidence>
<dbReference type="Pfam" id="PF13144">
    <property type="entry name" value="ChapFlgA"/>
    <property type="match status" value="1"/>
</dbReference>
<evidence type="ECO:0000313" key="6">
    <source>
        <dbReference type="Proteomes" id="UP000216752"/>
    </source>
</evidence>
<evidence type="ECO:0000259" key="4">
    <source>
        <dbReference type="SMART" id="SM00858"/>
    </source>
</evidence>
<keyword evidence="3" id="KW-0574">Periplasm</keyword>
<protein>
    <recommendedName>
        <fullName evidence="4">SAF domain-containing protein</fullName>
    </recommendedName>
</protein>
<dbReference type="PANTHER" id="PTHR36307:SF1">
    <property type="entry name" value="FLAGELLA BASAL BODY P-RING FORMATION PROTEIN FLGA"/>
    <property type="match status" value="1"/>
</dbReference>
<keyword evidence="2" id="KW-0732">Signal</keyword>
<dbReference type="InterPro" id="IPR017585">
    <property type="entry name" value="SAF_FlgA"/>
</dbReference>
<evidence type="ECO:0000313" key="5">
    <source>
        <dbReference type="EMBL" id="XFO68133.1"/>
    </source>
</evidence>
<comment type="subcellular location">
    <subcellularLocation>
        <location evidence="1">Periplasm</location>
    </subcellularLocation>
</comment>
<dbReference type="CDD" id="cd11614">
    <property type="entry name" value="SAF_CpaB_FlgA_like"/>
    <property type="match status" value="1"/>
</dbReference>
<dbReference type="Proteomes" id="UP000216752">
    <property type="component" value="Chromosome"/>
</dbReference>
<dbReference type="Gene3D" id="2.30.30.760">
    <property type="match status" value="1"/>
</dbReference>
<feature type="domain" description="SAF" evidence="4">
    <location>
        <begin position="189"/>
        <end position="251"/>
    </location>
</feature>
<dbReference type="InterPro" id="IPR013974">
    <property type="entry name" value="SAF"/>
</dbReference>
<dbReference type="EMBL" id="CP155573">
    <property type="protein sequence ID" value="XFO68133.1"/>
    <property type="molecule type" value="Genomic_DNA"/>
</dbReference>